<name>A0A2Z4PTW2_9GAMM</name>
<evidence type="ECO:0000313" key="4">
    <source>
        <dbReference type="EMBL" id="AWY00559.1"/>
    </source>
</evidence>
<dbReference type="OrthoDB" id="9776369at2"/>
<dbReference type="EMBL" id="CP016181">
    <property type="protein sequence ID" value="AWY00559.1"/>
    <property type="molecule type" value="Genomic_DNA"/>
</dbReference>
<dbReference type="GO" id="GO:0016887">
    <property type="term" value="F:ATP hydrolysis activity"/>
    <property type="evidence" value="ECO:0007669"/>
    <property type="project" value="InterPro"/>
</dbReference>
<feature type="domain" description="ABC transporter" evidence="3">
    <location>
        <begin position="16"/>
        <end position="251"/>
    </location>
</feature>
<reference evidence="4 5" key="1">
    <citation type="submission" date="2016-06" db="EMBL/GenBank/DDBJ databases">
        <title>The sequenced genome of the ice-adhering bacterium Marinomonas primoryensis, from Antarctica.</title>
        <authorList>
            <person name="Graham L."/>
            <person name="Vance T.D.R."/>
            <person name="Davies P.L."/>
        </authorList>
    </citation>
    <scope>NUCLEOTIDE SEQUENCE [LARGE SCALE GENOMIC DNA]</scope>
    <source>
        <strain evidence="4 5">AceL</strain>
    </source>
</reference>
<evidence type="ECO:0000259" key="3">
    <source>
        <dbReference type="PROSITE" id="PS50893"/>
    </source>
</evidence>
<dbReference type="InterPro" id="IPR003593">
    <property type="entry name" value="AAA+_ATPase"/>
</dbReference>
<dbReference type="GO" id="GO:0005524">
    <property type="term" value="F:ATP binding"/>
    <property type="evidence" value="ECO:0007669"/>
    <property type="project" value="UniProtKB-KW"/>
</dbReference>
<keyword evidence="2 4" id="KW-0067">ATP-binding</keyword>
<dbReference type="CDD" id="cd03216">
    <property type="entry name" value="ABC_Carb_Monos_I"/>
    <property type="match status" value="1"/>
</dbReference>
<sequence length="272" mass="28736">MSSSTSARSEGRQPILSLRKVSKNFGAVAALTDIDLDVYPGEVVALVGDNGAGKSTLIKTLAGAHSPTSGTILFEGKEVVMEGPSAALDLGIATVFQDLALCENLDVVANIFLGQEKTPWHIDETEMEVTSWTLLNELAARIPSVRDVVASLSGGQRQTVAIARSLLSNPKIIMLDEPTAALGVAQTAEVLNLVERVKAKGLGVIMISHNMQDVRAVADRVVVLRLGKNNGVFAADASNEELIGAITGATDNAVSRRAKRLAEADKKVEELQ</sequence>
<dbReference type="InterPro" id="IPR003439">
    <property type="entry name" value="ABC_transporter-like_ATP-bd"/>
</dbReference>
<dbReference type="Proteomes" id="UP000249898">
    <property type="component" value="Chromosome"/>
</dbReference>
<proteinExistence type="predicted"/>
<dbReference type="Pfam" id="PF00005">
    <property type="entry name" value="ABC_tran"/>
    <property type="match status" value="1"/>
</dbReference>
<dbReference type="InterPro" id="IPR050107">
    <property type="entry name" value="ABC_carbohydrate_import_ATPase"/>
</dbReference>
<organism evidence="4 5">
    <name type="scientific">Marinomonas primoryensis</name>
    <dbReference type="NCBI Taxonomy" id="178399"/>
    <lineage>
        <taxon>Bacteria</taxon>
        <taxon>Pseudomonadati</taxon>
        <taxon>Pseudomonadota</taxon>
        <taxon>Gammaproteobacteria</taxon>
        <taxon>Oceanospirillales</taxon>
        <taxon>Oceanospirillaceae</taxon>
        <taxon>Marinomonas</taxon>
    </lineage>
</organism>
<dbReference type="Gene3D" id="3.40.50.300">
    <property type="entry name" value="P-loop containing nucleotide triphosphate hydrolases"/>
    <property type="match status" value="1"/>
</dbReference>
<dbReference type="AlphaFoldDB" id="A0A2Z4PTW2"/>
<gene>
    <name evidence="4" type="ORF">A8139_11580</name>
</gene>
<evidence type="ECO:0000256" key="2">
    <source>
        <dbReference type="ARBA" id="ARBA00022840"/>
    </source>
</evidence>
<evidence type="ECO:0000313" key="5">
    <source>
        <dbReference type="Proteomes" id="UP000249898"/>
    </source>
</evidence>
<accession>A0A2Z4PTW2</accession>
<dbReference type="PANTHER" id="PTHR43790">
    <property type="entry name" value="CARBOHYDRATE TRANSPORT ATP-BINDING PROTEIN MG119-RELATED"/>
    <property type="match status" value="1"/>
</dbReference>
<dbReference type="SMART" id="SM00382">
    <property type="entry name" value="AAA"/>
    <property type="match status" value="1"/>
</dbReference>
<dbReference type="InterPro" id="IPR027417">
    <property type="entry name" value="P-loop_NTPase"/>
</dbReference>
<evidence type="ECO:0000256" key="1">
    <source>
        <dbReference type="ARBA" id="ARBA00022741"/>
    </source>
</evidence>
<dbReference type="SUPFAM" id="SSF52540">
    <property type="entry name" value="P-loop containing nucleoside triphosphate hydrolases"/>
    <property type="match status" value="1"/>
</dbReference>
<dbReference type="PROSITE" id="PS50893">
    <property type="entry name" value="ABC_TRANSPORTER_2"/>
    <property type="match status" value="1"/>
</dbReference>
<dbReference type="PANTHER" id="PTHR43790:SF8">
    <property type="entry name" value="SUGAR ABC TRANSPORTER ATP-BINDING PROTEIN"/>
    <property type="match status" value="1"/>
</dbReference>
<keyword evidence="1" id="KW-0547">Nucleotide-binding</keyword>
<protein>
    <submittedName>
        <fullName evidence="4">ABC transporter ATP-binding protein</fullName>
    </submittedName>
</protein>
<dbReference type="RefSeq" id="WP_112138270.1">
    <property type="nucleotide sequence ID" value="NZ_CP016181.1"/>
</dbReference>